<reference evidence="10 11" key="1">
    <citation type="submission" date="2016-07" db="EMBL/GenBank/DDBJ databases">
        <title>Developing Vibrio natriegens as a novel, fast-growing host for biotechnology.</title>
        <authorList>
            <person name="Weinstock M.T."/>
            <person name="Hesek E.D."/>
            <person name="Wilson C.M."/>
            <person name="Gibson D.G."/>
        </authorList>
    </citation>
    <scope>NUCLEOTIDE SEQUENCE [LARGE SCALE GENOMIC DNA]</scope>
    <source>
        <strain evidence="10 11">ATCC 14048</strain>
    </source>
</reference>
<dbReference type="Pfam" id="PF13520">
    <property type="entry name" value="AA_permease_2"/>
    <property type="match status" value="1"/>
</dbReference>
<feature type="transmembrane region" description="Helical" evidence="9">
    <location>
        <begin position="155"/>
        <end position="180"/>
    </location>
</feature>
<feature type="transmembrane region" description="Helical" evidence="9">
    <location>
        <begin position="335"/>
        <end position="354"/>
    </location>
</feature>
<dbReference type="Proteomes" id="UP000092741">
    <property type="component" value="Chromosome 2"/>
</dbReference>
<organism evidence="10 11">
    <name type="scientific">Vibrio natriegens NBRC 15636 = ATCC 14048 = DSM 759</name>
    <dbReference type="NCBI Taxonomy" id="1219067"/>
    <lineage>
        <taxon>Bacteria</taxon>
        <taxon>Pseudomonadati</taxon>
        <taxon>Pseudomonadota</taxon>
        <taxon>Gammaproteobacteria</taxon>
        <taxon>Vibrionales</taxon>
        <taxon>Vibrionaceae</taxon>
        <taxon>Vibrio</taxon>
    </lineage>
</organism>
<keyword evidence="4" id="KW-1003">Cell membrane</keyword>
<dbReference type="GO" id="GO:0006865">
    <property type="term" value="P:amino acid transport"/>
    <property type="evidence" value="ECO:0007669"/>
    <property type="project" value="UniProtKB-KW"/>
</dbReference>
<name>A0AAN1CXM3_VIBNA</name>
<dbReference type="GeneID" id="70915393"/>
<evidence type="ECO:0000256" key="7">
    <source>
        <dbReference type="ARBA" id="ARBA00022989"/>
    </source>
</evidence>
<comment type="similarity">
    <text evidence="2">Belongs to the amino acid-polyamine-organocation (APC) superfamily. Basic amino acid/polyamine antiporter (APA) (TC 2.A.3.2) family.</text>
</comment>
<dbReference type="InterPro" id="IPR002293">
    <property type="entry name" value="AA/rel_permease1"/>
</dbReference>
<dbReference type="GO" id="GO:0022857">
    <property type="term" value="F:transmembrane transporter activity"/>
    <property type="evidence" value="ECO:0007669"/>
    <property type="project" value="InterPro"/>
</dbReference>
<gene>
    <name evidence="10" type="ORF">BA890_16855</name>
</gene>
<evidence type="ECO:0000313" key="10">
    <source>
        <dbReference type="EMBL" id="ANQ14421.1"/>
    </source>
</evidence>
<dbReference type="EMBL" id="CP016346">
    <property type="protein sequence ID" value="ANQ14421.1"/>
    <property type="molecule type" value="Genomic_DNA"/>
</dbReference>
<evidence type="ECO:0000256" key="4">
    <source>
        <dbReference type="ARBA" id="ARBA00022475"/>
    </source>
</evidence>
<feature type="transmembrane region" description="Helical" evidence="9">
    <location>
        <begin position="128"/>
        <end position="148"/>
    </location>
</feature>
<feature type="transmembrane region" description="Helical" evidence="9">
    <location>
        <begin position="281"/>
        <end position="305"/>
    </location>
</feature>
<proteinExistence type="inferred from homology"/>
<keyword evidence="7 9" id="KW-1133">Transmembrane helix</keyword>
<dbReference type="InterPro" id="IPR050367">
    <property type="entry name" value="APC_superfamily"/>
</dbReference>
<evidence type="ECO:0000313" key="11">
    <source>
        <dbReference type="Proteomes" id="UP000092741"/>
    </source>
</evidence>
<keyword evidence="6" id="KW-0029">Amino-acid transport</keyword>
<keyword evidence="3" id="KW-0813">Transport</keyword>
<feature type="transmembrane region" description="Helical" evidence="9">
    <location>
        <begin position="360"/>
        <end position="380"/>
    </location>
</feature>
<keyword evidence="11" id="KW-1185">Reference proteome</keyword>
<dbReference type="KEGG" id="vna:PN96_21360"/>
<dbReference type="Gene3D" id="1.20.1740.10">
    <property type="entry name" value="Amino acid/polyamine transporter I"/>
    <property type="match status" value="1"/>
</dbReference>
<dbReference type="PIRSF" id="PIRSF006060">
    <property type="entry name" value="AA_transporter"/>
    <property type="match status" value="1"/>
</dbReference>
<evidence type="ECO:0000256" key="2">
    <source>
        <dbReference type="ARBA" id="ARBA00008220"/>
    </source>
</evidence>
<dbReference type="RefSeq" id="WP_020335996.1">
    <property type="nucleotide sequence ID" value="NZ_ATFJ01000039.1"/>
</dbReference>
<dbReference type="NCBIfam" id="TIGR00905">
    <property type="entry name" value="2A0302"/>
    <property type="match status" value="1"/>
</dbReference>
<dbReference type="PANTHER" id="PTHR42770">
    <property type="entry name" value="AMINO ACID TRANSPORTER-RELATED"/>
    <property type="match status" value="1"/>
</dbReference>
<evidence type="ECO:0000256" key="5">
    <source>
        <dbReference type="ARBA" id="ARBA00022692"/>
    </source>
</evidence>
<feature type="transmembrane region" description="Helical" evidence="9">
    <location>
        <begin position="392"/>
        <end position="408"/>
    </location>
</feature>
<protein>
    <submittedName>
        <fullName evidence="10">Arginine:ornithine antiporter</fullName>
    </submittedName>
</protein>
<dbReference type="GO" id="GO:0005886">
    <property type="term" value="C:plasma membrane"/>
    <property type="evidence" value="ECO:0007669"/>
    <property type="project" value="UniProtKB-SubCell"/>
</dbReference>
<keyword evidence="8 9" id="KW-0472">Membrane</keyword>
<sequence length="443" mass="47558">MSQGNRIGLTALTALVFSSMVGAGIFSLPQNMAEVAGLNAMIVGWTITGVGILLLAGCFLHLSRLKPDLDGGIYAYAREGFGDLAGFLSAWGYWLCATIGVVGYLVVAFAALGAFVDTPDFPLFGDGTTIYAFICESLVLWSVHGLILRGVTQAAFINLLATLAKSVPLILFVCAAYYFFDTDTFHIDPQGETLQQPFIEQVKGTMLITLWVFTGIEGAVILSGRAKNRKDIGRATYLGVIAALILYVLISLMSLGIASRAEIATISNPSMAGLMAAMTGSWGKAVISIGLIVSVLASYLSWILYSAEVPYTAAKYGAFPKFFAKSNDNDTPKNSLFLTSLTVQLCLILVMLTGEGYNTLVLISTSMILIPYFLVGAYLLKLSIQTNARLQLKLIGFGASIYGIWLVYAAGVDTLLLSAILYIPGIALYVYSRRQHRLNPTSA</sequence>
<evidence type="ECO:0000256" key="6">
    <source>
        <dbReference type="ARBA" id="ARBA00022970"/>
    </source>
</evidence>
<evidence type="ECO:0000256" key="9">
    <source>
        <dbReference type="SAM" id="Phobius"/>
    </source>
</evidence>
<dbReference type="AlphaFoldDB" id="A0AAN1CXM3"/>
<feature type="transmembrane region" description="Helical" evidence="9">
    <location>
        <begin position="414"/>
        <end position="431"/>
    </location>
</feature>
<evidence type="ECO:0000256" key="1">
    <source>
        <dbReference type="ARBA" id="ARBA00004651"/>
    </source>
</evidence>
<feature type="transmembrane region" description="Helical" evidence="9">
    <location>
        <begin position="204"/>
        <end position="223"/>
    </location>
</feature>
<feature type="transmembrane region" description="Helical" evidence="9">
    <location>
        <begin position="42"/>
        <end position="63"/>
    </location>
</feature>
<evidence type="ECO:0000256" key="8">
    <source>
        <dbReference type="ARBA" id="ARBA00023136"/>
    </source>
</evidence>
<dbReference type="PANTHER" id="PTHR42770:SF4">
    <property type="entry name" value="ARGININE_ORNITHINE ANTIPORTER-RELATED"/>
    <property type="match status" value="1"/>
</dbReference>
<evidence type="ECO:0000256" key="3">
    <source>
        <dbReference type="ARBA" id="ARBA00022448"/>
    </source>
</evidence>
<comment type="subcellular location">
    <subcellularLocation>
        <location evidence="1">Cell membrane</location>
        <topology evidence="1">Multi-pass membrane protein</topology>
    </subcellularLocation>
</comment>
<dbReference type="InterPro" id="IPR004754">
    <property type="entry name" value="Amino_acid_antiprt"/>
</dbReference>
<feature type="transmembrane region" description="Helical" evidence="9">
    <location>
        <begin position="84"/>
        <end position="116"/>
    </location>
</feature>
<accession>A0AAN1CXM3</accession>
<keyword evidence="5 9" id="KW-0812">Transmembrane</keyword>
<feature type="transmembrane region" description="Helical" evidence="9">
    <location>
        <begin position="235"/>
        <end position="261"/>
    </location>
</feature>